<dbReference type="GO" id="GO:0016491">
    <property type="term" value="F:oxidoreductase activity"/>
    <property type="evidence" value="ECO:0007669"/>
    <property type="project" value="UniProtKB-KW"/>
</dbReference>
<comment type="caution">
    <text evidence="13">The sequence shown here is derived from an EMBL/GenBank/DDBJ whole genome shotgun (WGS) entry which is preliminary data.</text>
</comment>
<dbReference type="SUPFAM" id="SSF50952">
    <property type="entry name" value="Soluble quinoprotein glucose dehydrogenase"/>
    <property type="match status" value="1"/>
</dbReference>
<comment type="similarity">
    <text evidence="10">Belongs to the PQQ oxidoreductase GdhB family.</text>
</comment>
<feature type="domain" description="Glucose/Sorbosone dehydrogenase" evidence="12">
    <location>
        <begin position="258"/>
        <end position="411"/>
    </location>
</feature>
<evidence type="ECO:0000259" key="12">
    <source>
        <dbReference type="Pfam" id="PF07995"/>
    </source>
</evidence>
<dbReference type="InterPro" id="IPR011042">
    <property type="entry name" value="6-blade_b-propeller_TolB-like"/>
</dbReference>
<dbReference type="Proteomes" id="UP001141806">
    <property type="component" value="Unassembled WGS sequence"/>
</dbReference>
<protein>
    <recommendedName>
        <fullName evidence="12">Glucose/Sorbosone dehydrogenase domain-containing protein</fullName>
    </recommendedName>
</protein>
<dbReference type="InterPro" id="IPR011041">
    <property type="entry name" value="Quinoprot_gluc/sorb_DH_b-prop"/>
</dbReference>
<evidence type="ECO:0000256" key="8">
    <source>
        <dbReference type="ARBA" id="ARBA00023180"/>
    </source>
</evidence>
<dbReference type="EMBL" id="JAMYWD010000002">
    <property type="protein sequence ID" value="KAJ4979412.1"/>
    <property type="molecule type" value="Genomic_DNA"/>
</dbReference>
<evidence type="ECO:0000256" key="2">
    <source>
        <dbReference type="ARBA" id="ARBA00004193"/>
    </source>
</evidence>
<keyword evidence="5" id="KW-0634">PQQ</keyword>
<dbReference type="AlphaFoldDB" id="A0A9Q0KZ77"/>
<keyword evidence="6" id="KW-0560">Oxidoreductase</keyword>
<dbReference type="OrthoDB" id="10266706at2759"/>
<evidence type="ECO:0000256" key="10">
    <source>
        <dbReference type="ARBA" id="ARBA00061483"/>
    </source>
</evidence>
<feature type="domain" description="Glucose/Sorbosone dehydrogenase" evidence="12">
    <location>
        <begin position="441"/>
        <end position="515"/>
    </location>
</feature>
<keyword evidence="7" id="KW-0472">Membrane</keyword>
<evidence type="ECO:0000256" key="3">
    <source>
        <dbReference type="ARBA" id="ARBA00022475"/>
    </source>
</evidence>
<feature type="signal peptide" evidence="11">
    <location>
        <begin position="1"/>
        <end position="23"/>
    </location>
</feature>
<dbReference type="Gene3D" id="2.120.10.30">
    <property type="entry name" value="TolB, C-terminal domain"/>
    <property type="match status" value="1"/>
</dbReference>
<evidence type="ECO:0000256" key="7">
    <source>
        <dbReference type="ARBA" id="ARBA00023136"/>
    </source>
</evidence>
<evidence type="ECO:0000313" key="13">
    <source>
        <dbReference type="EMBL" id="KAJ4979412.1"/>
    </source>
</evidence>
<keyword evidence="4 11" id="KW-0732">Signal</keyword>
<comment type="subcellular location">
    <subcellularLocation>
        <location evidence="2">Cell membrane</location>
        <topology evidence="2">Lipid-anchor</topology>
    </subcellularLocation>
</comment>
<evidence type="ECO:0000313" key="14">
    <source>
        <dbReference type="Proteomes" id="UP001141806"/>
    </source>
</evidence>
<evidence type="ECO:0000256" key="4">
    <source>
        <dbReference type="ARBA" id="ARBA00022729"/>
    </source>
</evidence>
<feature type="chain" id="PRO_5040439626" description="Glucose/Sorbosone dehydrogenase domain-containing protein" evidence="11">
    <location>
        <begin position="24"/>
        <end position="708"/>
    </location>
</feature>
<comment type="cofactor">
    <cofactor evidence="1">
        <name>pyrroloquinoline quinone</name>
        <dbReference type="ChEBI" id="CHEBI:58442"/>
    </cofactor>
</comment>
<name>A0A9Q0KZ77_9MAGN</name>
<accession>A0A9Q0KZ77</accession>
<keyword evidence="9" id="KW-0449">Lipoprotein</keyword>
<gene>
    <name evidence="13" type="ORF">NE237_010192</name>
</gene>
<keyword evidence="14" id="KW-1185">Reference proteome</keyword>
<sequence>MSCVLFMLCLLGLLLLLPGLSSSHPLCTDSTAPLTPKTPLTFCPYKGNACCNSTQDLQLQTRFQSMNISDHTCASLMESILCATCDQFSAELFTINSGLRSVPVLCNSTISVGSSQSNGAENNFCGNVWDTCYNVSMLNSPFAPMQGSQNVNSTSSKLADLWHSKTEFCKVFGGASSNDSVCFDGQPVSLNNTETVHPPSGLCLEKVGNGSYITMVGHPDGSNRVFLSNQQGQIWLATVPAMDSGGTLGPDDLSPFLDITDKISFNYELGLMGIAFHPNFTQNGRFFASFNCDKSHGCSGMCACNSDVNCNPQEDSSTSDGSLCQYFSVISEFTANGTTSQISLATNSNQEVRRIFTMGLPFTDHHGGQILFGPDGYLYFMMGDGGSDGDPYNFAQNKKSLLGKIMRFNVDNFPSHPFNMLALVFPGATEINALGLWGNYSIPKDNPVSEDKDLQPEIWAYGFRNPWSCAFDPERPSYFLCADVGEDRYEEVDLVTKGGNYGWRVYEGPYLYIPKVSPGGNTSANSINPIFPVMGYDHSTVNQNLHTESGGAAIIGGCFYRSEADPCTYGRYIYADFYAQNIWAGIENPENSGNFTSNRLPFTCAHDSPIQCNFTEGSSLPDLGYISSFGQDNKKDVYIFTTTGVYRIVRPSRCNYMCSKENVTPIASPSPSHSSPSHSPSSGCSLKKQYYDLVLLCSLLMLLLEIIF</sequence>
<evidence type="ECO:0000256" key="1">
    <source>
        <dbReference type="ARBA" id="ARBA00001931"/>
    </source>
</evidence>
<evidence type="ECO:0000256" key="11">
    <source>
        <dbReference type="SAM" id="SignalP"/>
    </source>
</evidence>
<evidence type="ECO:0000256" key="9">
    <source>
        <dbReference type="ARBA" id="ARBA00023288"/>
    </source>
</evidence>
<dbReference type="GO" id="GO:0005886">
    <property type="term" value="C:plasma membrane"/>
    <property type="evidence" value="ECO:0007669"/>
    <property type="project" value="UniProtKB-SubCell"/>
</dbReference>
<reference evidence="13" key="1">
    <citation type="journal article" date="2023" name="Plant J.">
        <title>The genome of the king protea, Protea cynaroides.</title>
        <authorList>
            <person name="Chang J."/>
            <person name="Duong T.A."/>
            <person name="Schoeman C."/>
            <person name="Ma X."/>
            <person name="Roodt D."/>
            <person name="Barker N."/>
            <person name="Li Z."/>
            <person name="Van de Peer Y."/>
            <person name="Mizrachi E."/>
        </authorList>
    </citation>
    <scope>NUCLEOTIDE SEQUENCE</scope>
    <source>
        <tissue evidence="13">Young leaves</tissue>
    </source>
</reference>
<evidence type="ECO:0000256" key="6">
    <source>
        <dbReference type="ARBA" id="ARBA00023002"/>
    </source>
</evidence>
<dbReference type="InterPro" id="IPR012938">
    <property type="entry name" value="Glc/Sorbosone_DH"/>
</dbReference>
<dbReference type="Pfam" id="PF07995">
    <property type="entry name" value="GSDH"/>
    <property type="match status" value="2"/>
</dbReference>
<keyword evidence="8" id="KW-0325">Glycoprotein</keyword>
<dbReference type="PANTHER" id="PTHR19328:SF13">
    <property type="entry name" value="HIPL1 PROTEIN"/>
    <property type="match status" value="1"/>
</dbReference>
<organism evidence="13 14">
    <name type="scientific">Protea cynaroides</name>
    <dbReference type="NCBI Taxonomy" id="273540"/>
    <lineage>
        <taxon>Eukaryota</taxon>
        <taxon>Viridiplantae</taxon>
        <taxon>Streptophyta</taxon>
        <taxon>Embryophyta</taxon>
        <taxon>Tracheophyta</taxon>
        <taxon>Spermatophyta</taxon>
        <taxon>Magnoliopsida</taxon>
        <taxon>Proteales</taxon>
        <taxon>Proteaceae</taxon>
        <taxon>Protea</taxon>
    </lineage>
</organism>
<proteinExistence type="inferred from homology"/>
<dbReference type="FunFam" id="2.120.10.30:FF:000067">
    <property type="entry name" value="HHIP-like 1"/>
    <property type="match status" value="1"/>
</dbReference>
<evidence type="ECO:0000256" key="5">
    <source>
        <dbReference type="ARBA" id="ARBA00022891"/>
    </source>
</evidence>
<dbReference type="PANTHER" id="PTHR19328">
    <property type="entry name" value="HEDGEHOG-INTERACTING PROTEIN"/>
    <property type="match status" value="1"/>
</dbReference>
<keyword evidence="3" id="KW-1003">Cell membrane</keyword>